<comment type="caution">
    <text evidence="2">The sequence shown here is derived from an EMBL/GenBank/DDBJ whole genome shotgun (WGS) entry which is preliminary data.</text>
</comment>
<protein>
    <submittedName>
        <fullName evidence="2">Uncharacterized protein</fullName>
    </submittedName>
</protein>
<sequence>MSGLEGQALRRRAKGGEWRRAKGGEWRRAAGGERSDEAAVHRRVRRGFTDSFRLR</sequence>
<gene>
    <name evidence="2" type="ORF">GCM10022262_33310</name>
</gene>
<dbReference type="Proteomes" id="UP001499841">
    <property type="component" value="Unassembled WGS sequence"/>
</dbReference>
<proteinExistence type="predicted"/>
<evidence type="ECO:0000313" key="3">
    <source>
        <dbReference type="Proteomes" id="UP001499841"/>
    </source>
</evidence>
<feature type="region of interest" description="Disordered" evidence="1">
    <location>
        <begin position="1"/>
        <end position="39"/>
    </location>
</feature>
<dbReference type="EMBL" id="BAABBA010000020">
    <property type="protein sequence ID" value="GAA4288970.1"/>
    <property type="molecule type" value="Genomic_DNA"/>
</dbReference>
<name>A0ABP8EYD0_9MICO</name>
<organism evidence="2 3">
    <name type="scientific">Georgenia daeguensis</name>
    <dbReference type="NCBI Taxonomy" id="908355"/>
    <lineage>
        <taxon>Bacteria</taxon>
        <taxon>Bacillati</taxon>
        <taxon>Actinomycetota</taxon>
        <taxon>Actinomycetes</taxon>
        <taxon>Micrococcales</taxon>
        <taxon>Bogoriellaceae</taxon>
        <taxon>Georgenia</taxon>
    </lineage>
</organism>
<reference evidence="3" key="1">
    <citation type="journal article" date="2019" name="Int. J. Syst. Evol. Microbiol.">
        <title>The Global Catalogue of Microorganisms (GCM) 10K type strain sequencing project: providing services to taxonomists for standard genome sequencing and annotation.</title>
        <authorList>
            <consortium name="The Broad Institute Genomics Platform"/>
            <consortium name="The Broad Institute Genome Sequencing Center for Infectious Disease"/>
            <person name="Wu L."/>
            <person name="Ma J."/>
        </authorList>
    </citation>
    <scope>NUCLEOTIDE SEQUENCE [LARGE SCALE GENOMIC DNA]</scope>
    <source>
        <strain evidence="3">JCM 17459</strain>
    </source>
</reference>
<evidence type="ECO:0000256" key="1">
    <source>
        <dbReference type="SAM" id="MobiDB-lite"/>
    </source>
</evidence>
<evidence type="ECO:0000313" key="2">
    <source>
        <dbReference type="EMBL" id="GAA4288970.1"/>
    </source>
</evidence>
<feature type="compositionally biased region" description="Basic and acidic residues" evidence="1">
    <location>
        <begin position="14"/>
        <end position="39"/>
    </location>
</feature>
<accession>A0ABP8EYD0</accession>
<keyword evidence="3" id="KW-1185">Reference proteome</keyword>